<organism evidence="4 5">
    <name type="scientific">Microvirga arabica</name>
    <dbReference type="NCBI Taxonomy" id="1128671"/>
    <lineage>
        <taxon>Bacteria</taxon>
        <taxon>Pseudomonadati</taxon>
        <taxon>Pseudomonadota</taxon>
        <taxon>Alphaproteobacteria</taxon>
        <taxon>Hyphomicrobiales</taxon>
        <taxon>Methylobacteriaceae</taxon>
        <taxon>Microvirga</taxon>
    </lineage>
</organism>
<feature type="non-terminal residue" evidence="4">
    <location>
        <position position="228"/>
    </location>
</feature>
<feature type="region of interest" description="Disordered" evidence="2">
    <location>
        <begin position="1"/>
        <end position="45"/>
    </location>
</feature>
<dbReference type="PANTHER" id="PTHR22683">
    <property type="entry name" value="SPORULATION PROTEIN RELATED"/>
    <property type="match status" value="1"/>
</dbReference>
<dbReference type="InterPro" id="IPR050206">
    <property type="entry name" value="FtsK/SpoIIIE/SftA"/>
</dbReference>
<evidence type="ECO:0000313" key="4">
    <source>
        <dbReference type="EMBL" id="MFC1458678.1"/>
    </source>
</evidence>
<evidence type="ECO:0000256" key="2">
    <source>
        <dbReference type="SAM" id="MobiDB-lite"/>
    </source>
</evidence>
<accession>A0ABV6YBS0</accession>
<proteinExistence type="predicted"/>
<keyword evidence="5" id="KW-1185">Reference proteome</keyword>
<feature type="compositionally biased region" description="Low complexity" evidence="2">
    <location>
        <begin position="10"/>
        <end position="25"/>
    </location>
</feature>
<dbReference type="PANTHER" id="PTHR22683:SF41">
    <property type="entry name" value="DNA TRANSLOCASE FTSK"/>
    <property type="match status" value="1"/>
</dbReference>
<dbReference type="EMBL" id="JBHOMY010000064">
    <property type="protein sequence ID" value="MFC1458678.1"/>
    <property type="molecule type" value="Genomic_DNA"/>
</dbReference>
<dbReference type="RefSeq" id="WP_377030578.1">
    <property type="nucleotide sequence ID" value="NZ_JBHOMY010000064.1"/>
</dbReference>
<comment type="subunit">
    <text evidence="1">Homohexamer. Forms a ring that surrounds DNA.</text>
</comment>
<evidence type="ECO:0000259" key="3">
    <source>
        <dbReference type="Pfam" id="PF17854"/>
    </source>
</evidence>
<evidence type="ECO:0000313" key="5">
    <source>
        <dbReference type="Proteomes" id="UP001593940"/>
    </source>
</evidence>
<protein>
    <submittedName>
        <fullName evidence="4">DNA translocase FtsK</fullName>
    </submittedName>
</protein>
<feature type="domain" description="FtsK alpha" evidence="3">
    <location>
        <begin position="132"/>
        <end position="228"/>
    </location>
</feature>
<dbReference type="Gene3D" id="3.30.980.40">
    <property type="match status" value="1"/>
</dbReference>
<name>A0ABV6YBS0_9HYPH</name>
<dbReference type="InterPro" id="IPR041027">
    <property type="entry name" value="FtsK_alpha"/>
</dbReference>
<comment type="caution">
    <text evidence="4">The sequence shown here is derived from an EMBL/GenBank/DDBJ whole genome shotgun (WGS) entry which is preliminary data.</text>
</comment>
<dbReference type="Pfam" id="PF17854">
    <property type="entry name" value="FtsK_alpha"/>
    <property type="match status" value="1"/>
</dbReference>
<gene>
    <name evidence="4" type="ORF">ACETIH_18655</name>
</gene>
<evidence type="ECO:0000256" key="1">
    <source>
        <dbReference type="ARBA" id="ARBA00025923"/>
    </source>
</evidence>
<dbReference type="Proteomes" id="UP001593940">
    <property type="component" value="Unassembled WGS sequence"/>
</dbReference>
<reference evidence="4 5" key="1">
    <citation type="submission" date="2024-09" db="EMBL/GenBank/DDBJ databases">
        <title>Nodulacao em especies de Leguminosae Basais da Amazonia e Caracterizacao dos Rizobios e Bacterias Associadas aos Nodulos.</title>
        <authorList>
            <person name="Jambeiro I.C.A."/>
            <person name="Lopes I.S."/>
            <person name="Aguiar E.R.G.R."/>
            <person name="Santos A.F.J."/>
            <person name="Dos Santos J.M.F."/>
            <person name="Gross E."/>
        </authorList>
    </citation>
    <scope>NUCLEOTIDE SEQUENCE [LARGE SCALE GENOMIC DNA]</scope>
    <source>
        <strain evidence="4 5">BRUESC1165</strain>
    </source>
</reference>
<sequence length="228" mass="24781">MEEDARPVRKAAPQVKAAHPAAPVARTPSRAPLPIQPETAPWDDEEDLVEEGLLDEELVEEELVDEEYVEEDLDDEIIVEEAPRRAAVVTQPRVSHVPAAPVPANDSFRRDNYASVSVGVTAPARASFDYELPPLDLLAEPKIWSSAEVPVEVLQENAATLENVLWDFNVKGEIINVRPGPVVTLYELEPAPGTKSSRVISLADDIARSMSAVSARVAVVQGRNAIGI</sequence>